<gene>
    <name evidence="1" type="ORF">HK100_008722</name>
</gene>
<evidence type="ECO:0000313" key="1">
    <source>
        <dbReference type="EMBL" id="KAJ3086368.1"/>
    </source>
</evidence>
<name>A0AAD5STN6_9FUNG</name>
<proteinExistence type="predicted"/>
<dbReference type="InterPro" id="IPR032675">
    <property type="entry name" value="LRR_dom_sf"/>
</dbReference>
<dbReference type="SUPFAM" id="SSF52058">
    <property type="entry name" value="L domain-like"/>
    <property type="match status" value="1"/>
</dbReference>
<feature type="non-terminal residue" evidence="1">
    <location>
        <position position="244"/>
    </location>
</feature>
<dbReference type="Gene3D" id="3.80.10.10">
    <property type="entry name" value="Ribonuclease Inhibitor"/>
    <property type="match status" value="1"/>
</dbReference>
<dbReference type="Proteomes" id="UP001211907">
    <property type="component" value="Unassembled WGS sequence"/>
</dbReference>
<keyword evidence="2" id="KW-1185">Reference proteome</keyword>
<organism evidence="1 2">
    <name type="scientific">Physocladia obscura</name>
    <dbReference type="NCBI Taxonomy" id="109957"/>
    <lineage>
        <taxon>Eukaryota</taxon>
        <taxon>Fungi</taxon>
        <taxon>Fungi incertae sedis</taxon>
        <taxon>Chytridiomycota</taxon>
        <taxon>Chytridiomycota incertae sedis</taxon>
        <taxon>Chytridiomycetes</taxon>
        <taxon>Chytridiales</taxon>
        <taxon>Chytriomycetaceae</taxon>
        <taxon>Physocladia</taxon>
    </lineage>
</organism>
<dbReference type="AlphaFoldDB" id="A0AAD5STN6"/>
<dbReference type="EMBL" id="JADGJH010004292">
    <property type="protein sequence ID" value="KAJ3086368.1"/>
    <property type="molecule type" value="Genomic_DNA"/>
</dbReference>
<reference evidence="1" key="1">
    <citation type="submission" date="2020-05" db="EMBL/GenBank/DDBJ databases">
        <title>Phylogenomic resolution of chytrid fungi.</title>
        <authorList>
            <person name="Stajich J.E."/>
            <person name="Amses K."/>
            <person name="Simmons R."/>
            <person name="Seto K."/>
            <person name="Myers J."/>
            <person name="Bonds A."/>
            <person name="Quandt C.A."/>
            <person name="Barry K."/>
            <person name="Liu P."/>
            <person name="Grigoriev I."/>
            <person name="Longcore J.E."/>
            <person name="James T.Y."/>
        </authorList>
    </citation>
    <scope>NUCLEOTIDE SEQUENCE</scope>
    <source>
        <strain evidence="1">JEL0513</strain>
    </source>
</reference>
<evidence type="ECO:0000313" key="2">
    <source>
        <dbReference type="Proteomes" id="UP001211907"/>
    </source>
</evidence>
<accession>A0AAD5STN6</accession>
<sequence>MINILFLYLAEYVTPKVILKVLSVHRALFPAYIMLFNQQPLGIRGYTSLKSLSRILPFVRAVEFKFKSAWDANYELFLPALTNIASLSGSYFTTKSAVNLLLLLPNLKFLELNGNDGLLPDIHIINSLAGLKTLKLDNFNNITNLWYFESLMDLTSLSLVASPVENLGPLTTKFKNLAKLDLSDCKKLRHFDELKFCIQLKELILNKLVTFDSLRPIVNLKNLEVLSLENTSITNLDMPILSGL</sequence>
<comment type="caution">
    <text evidence="1">The sequence shown here is derived from an EMBL/GenBank/DDBJ whole genome shotgun (WGS) entry which is preliminary data.</text>
</comment>
<protein>
    <submittedName>
        <fullName evidence="1">Uncharacterized protein</fullName>
    </submittedName>
</protein>